<evidence type="ECO:0000313" key="3">
    <source>
        <dbReference type="Proteomes" id="UP000199632"/>
    </source>
</evidence>
<gene>
    <name evidence="2" type="ORF">SAMN05421684_6457</name>
</gene>
<dbReference type="PANTHER" id="PTHR36840">
    <property type="entry name" value="BLL5714 PROTEIN"/>
    <property type="match status" value="1"/>
</dbReference>
<feature type="transmembrane region" description="Helical" evidence="1">
    <location>
        <begin position="241"/>
        <end position="260"/>
    </location>
</feature>
<dbReference type="RefSeq" id="WP_239083876.1">
    <property type="nucleotide sequence ID" value="NZ_BOND01000024.1"/>
</dbReference>
<keyword evidence="1" id="KW-1133">Transmembrane helix</keyword>
<accession>A0A1H3TVD6</accession>
<keyword evidence="3" id="KW-1185">Reference proteome</keyword>
<feature type="transmembrane region" description="Helical" evidence="1">
    <location>
        <begin position="62"/>
        <end position="81"/>
    </location>
</feature>
<dbReference type="Proteomes" id="UP000199632">
    <property type="component" value="Unassembled WGS sequence"/>
</dbReference>
<feature type="transmembrane region" description="Helical" evidence="1">
    <location>
        <begin position="361"/>
        <end position="377"/>
    </location>
</feature>
<sequence>MTTAPRRTWYRPMRSRSTTEAHRASTPLELFFDLCFVVAVAQAATLLEHDVAEHHFGHGLRSYAMVFFAIWWAWMNFTWFSSAYDTDDDIYRLTVLVAIVGALIIAAGVPRAFESQDFLVVTVGYSVMRFANVGQWIRAAVSDPAHRKAAIRYAVGTVVVQIGWWLLLLASGDAAYWTFLGLVIAELLIPMWAERTGMTPWHPGHIAERYGLFTLIVLGESVLAASLAFENGLGSGANADLIWLAAAGIIIVFAMWWIYFDRETRPQPKWAFVWSYGHYLIFSSAAAVGAGVVVNVVHHSGEAHISDTAAGYAVAIPVAIYALSVWVLHYVPHERGLLLLTPPIGVVLILIAPFVPASIQVIAGLFALQVAITVVLTRRASALSTSESYPQADPPA</sequence>
<feature type="transmembrane region" description="Helical" evidence="1">
    <location>
        <begin position="174"/>
        <end position="192"/>
    </location>
</feature>
<dbReference type="EMBL" id="FNQB01000003">
    <property type="protein sequence ID" value="SDZ54156.1"/>
    <property type="molecule type" value="Genomic_DNA"/>
</dbReference>
<dbReference type="PANTHER" id="PTHR36840:SF1">
    <property type="entry name" value="BLL5714 PROTEIN"/>
    <property type="match status" value="1"/>
</dbReference>
<feature type="transmembrane region" description="Helical" evidence="1">
    <location>
        <begin position="337"/>
        <end position="355"/>
    </location>
</feature>
<keyword evidence="1" id="KW-0472">Membrane</keyword>
<reference evidence="3" key="1">
    <citation type="submission" date="2016-10" db="EMBL/GenBank/DDBJ databases">
        <authorList>
            <person name="Varghese N."/>
            <person name="Submissions S."/>
        </authorList>
    </citation>
    <scope>NUCLEOTIDE SEQUENCE [LARGE SCALE GENOMIC DNA]</scope>
    <source>
        <strain evidence="3">DSM 44718</strain>
    </source>
</reference>
<evidence type="ECO:0000256" key="1">
    <source>
        <dbReference type="SAM" id="Phobius"/>
    </source>
</evidence>
<dbReference type="AlphaFoldDB" id="A0A1H3TVD6"/>
<proteinExistence type="predicted"/>
<keyword evidence="1" id="KW-0812">Transmembrane</keyword>
<dbReference type="Pfam" id="PF06772">
    <property type="entry name" value="LtrA"/>
    <property type="match status" value="1"/>
</dbReference>
<evidence type="ECO:0000313" key="2">
    <source>
        <dbReference type="EMBL" id="SDZ54156.1"/>
    </source>
</evidence>
<feature type="transmembrane region" description="Helical" evidence="1">
    <location>
        <begin position="212"/>
        <end position="229"/>
    </location>
</feature>
<feature type="transmembrane region" description="Helical" evidence="1">
    <location>
        <begin position="309"/>
        <end position="330"/>
    </location>
</feature>
<dbReference type="InterPro" id="IPR010640">
    <property type="entry name" value="Low_temperature_requirement_A"/>
</dbReference>
<feature type="transmembrane region" description="Helical" evidence="1">
    <location>
        <begin position="149"/>
        <end position="168"/>
    </location>
</feature>
<dbReference type="STRING" id="137265.SAMN05421684_6457"/>
<name>A0A1H3TVD6_9ACTN</name>
<feature type="transmembrane region" description="Helical" evidence="1">
    <location>
        <begin position="272"/>
        <end position="297"/>
    </location>
</feature>
<protein>
    <submittedName>
        <fullName evidence="2">Low temperature requirement protein LtrA</fullName>
    </submittedName>
</protein>
<organism evidence="2 3">
    <name type="scientific">Asanoa ishikariensis</name>
    <dbReference type="NCBI Taxonomy" id="137265"/>
    <lineage>
        <taxon>Bacteria</taxon>
        <taxon>Bacillati</taxon>
        <taxon>Actinomycetota</taxon>
        <taxon>Actinomycetes</taxon>
        <taxon>Micromonosporales</taxon>
        <taxon>Micromonosporaceae</taxon>
        <taxon>Asanoa</taxon>
    </lineage>
</organism>
<feature type="transmembrane region" description="Helical" evidence="1">
    <location>
        <begin position="118"/>
        <end position="137"/>
    </location>
</feature>
<feature type="transmembrane region" description="Helical" evidence="1">
    <location>
        <begin position="93"/>
        <end position="112"/>
    </location>
</feature>